<feature type="chain" id="PRO_5017436554" evidence="4">
    <location>
        <begin position="22"/>
        <end position="747"/>
    </location>
</feature>
<dbReference type="Pfam" id="PF07714">
    <property type="entry name" value="PK_Tyr_Ser-Thr"/>
    <property type="match status" value="1"/>
</dbReference>
<evidence type="ECO:0000313" key="6">
    <source>
        <dbReference type="EMBL" id="RIA90182.1"/>
    </source>
</evidence>
<keyword evidence="7" id="KW-1185">Reference proteome</keyword>
<proteinExistence type="predicted"/>
<dbReference type="PROSITE" id="PS50011">
    <property type="entry name" value="PROTEIN_KINASE_DOM"/>
    <property type="match status" value="1"/>
</dbReference>
<dbReference type="InterPro" id="IPR011043">
    <property type="entry name" value="Gal_Oxase/kelch_b-propeller"/>
</dbReference>
<evidence type="ECO:0000313" key="7">
    <source>
        <dbReference type="Proteomes" id="UP000265703"/>
    </source>
</evidence>
<dbReference type="InterPro" id="IPR015915">
    <property type="entry name" value="Kelch-typ_b-propeller"/>
</dbReference>
<dbReference type="EMBL" id="QKYT01000188">
    <property type="protein sequence ID" value="RIA90182.1"/>
    <property type="molecule type" value="Genomic_DNA"/>
</dbReference>
<dbReference type="InterPro" id="IPR001245">
    <property type="entry name" value="Ser-Thr/Tyr_kinase_cat_dom"/>
</dbReference>
<dbReference type="STRING" id="658196.A0A397SWZ4"/>
<keyword evidence="6" id="KW-0418">Kinase</keyword>
<dbReference type="GO" id="GO:0005524">
    <property type="term" value="F:ATP binding"/>
    <property type="evidence" value="ECO:0007669"/>
    <property type="project" value="UniProtKB-UniRule"/>
</dbReference>
<dbReference type="SUPFAM" id="SSF56112">
    <property type="entry name" value="Protein kinase-like (PK-like)"/>
    <property type="match status" value="1"/>
</dbReference>
<keyword evidence="2 3" id="KW-0067">ATP-binding</keyword>
<dbReference type="InterPro" id="IPR000719">
    <property type="entry name" value="Prot_kinase_dom"/>
</dbReference>
<evidence type="ECO:0000256" key="1">
    <source>
        <dbReference type="ARBA" id="ARBA00022741"/>
    </source>
</evidence>
<dbReference type="Gene3D" id="1.10.510.10">
    <property type="entry name" value="Transferase(Phosphotransferase) domain 1"/>
    <property type="match status" value="1"/>
</dbReference>
<evidence type="ECO:0000256" key="3">
    <source>
        <dbReference type="PROSITE-ProRule" id="PRU10141"/>
    </source>
</evidence>
<sequence>MSKKSLLYFTTWILIQLLVETNCLITSQRFDHTATIIDNKLYILGGRSNNHSEIIGKDFFYLDVSVVLNTQKLLWRHIPNINIGYIPSHFGASSVKGGANNNSLILYLAEYHQYSFSIAENVFVYTFNPQHNSWYTPKIVVGNNLKNIIRKKFLTGVIDYDGKMYIWGGIKRHKFDATDHAMYVLDTTNLELEKRNVTNLTNSNVPSLRIHYGATLLPNNKIIYIGGYDGKYLTLDQVYIYDTINNNWHREKTSGTIPSNRGKFSAVLGLDGQTIIIFGGTSTLKMVNLKREDSLYVLNLTNFGWYIPRISGKIPKSRYYHKANVIENYMIISFGLGYNQSIESDVLLLDISNNEEYKWKWLEPSDQSTELFTDSSPLIRNTSIITFILILITYFLCNGKKKFAKSNWLDDAISNSHIKYYEFNHFSNIKKIGAGHFGEVFCANYKDSDQQLALKSFLNLDDATIYKEIIHELKLQREVDFHNNVIRFLGITMENQRDYTLKKYLLVLEYADGGSLRNYLNKNYDTLSWGIKCNLAHQLACAVSCLHDENILHCDLHSGNVLVHQNTIKLADFGLSKRIEDATNNQSKLFGIICYIDPNTFYNKHKLNKKSDIYSVGVLLWEISSCKPPFQNERDDHFLVMNILEGHRETPIPDPNIPSDYVELYRACWDGEPDKRPTIKQVTLQLKAMLTKIDEKTYPKAMLTKLDEKTYSVESKLFNSDNGRKEVSDFVGFNNRTNELKEYFKEI</sequence>
<accession>A0A397SWZ4</accession>
<keyword evidence="6" id="KW-0808">Transferase</keyword>
<evidence type="ECO:0000256" key="2">
    <source>
        <dbReference type="ARBA" id="ARBA00022840"/>
    </source>
</evidence>
<reference evidence="6 7" key="1">
    <citation type="submission" date="2018-06" db="EMBL/GenBank/DDBJ databases">
        <title>Comparative genomics reveals the genomic features of Rhizophagus irregularis, R. cerebriforme, R. diaphanum and Gigaspora rosea, and their symbiotic lifestyle signature.</title>
        <authorList>
            <person name="Morin E."/>
            <person name="San Clemente H."/>
            <person name="Chen E.C.H."/>
            <person name="De La Providencia I."/>
            <person name="Hainaut M."/>
            <person name="Kuo A."/>
            <person name="Kohler A."/>
            <person name="Murat C."/>
            <person name="Tang N."/>
            <person name="Roy S."/>
            <person name="Loubradou J."/>
            <person name="Henrissat B."/>
            <person name="Grigoriev I.V."/>
            <person name="Corradi N."/>
            <person name="Roux C."/>
            <person name="Martin F.M."/>
        </authorList>
    </citation>
    <scope>NUCLEOTIDE SEQUENCE [LARGE SCALE GENOMIC DNA]</scope>
    <source>
        <strain evidence="6 7">DAOM 227022</strain>
    </source>
</reference>
<dbReference type="OrthoDB" id="10251809at2759"/>
<dbReference type="GO" id="GO:0097527">
    <property type="term" value="P:necroptotic signaling pathway"/>
    <property type="evidence" value="ECO:0007669"/>
    <property type="project" value="TreeGrafter"/>
</dbReference>
<keyword evidence="4" id="KW-0732">Signal</keyword>
<gene>
    <name evidence="6" type="ORF">C1645_823679</name>
</gene>
<name>A0A397SWZ4_9GLOM</name>
<dbReference type="Gene3D" id="2.120.10.80">
    <property type="entry name" value="Kelch-type beta propeller"/>
    <property type="match status" value="2"/>
</dbReference>
<feature type="binding site" evidence="3">
    <location>
        <position position="455"/>
    </location>
    <ligand>
        <name>ATP</name>
        <dbReference type="ChEBI" id="CHEBI:30616"/>
    </ligand>
</feature>
<dbReference type="PANTHER" id="PTHR44329:SF298">
    <property type="entry name" value="MIXED LINEAGE KINASE DOMAIN-LIKE PROTEIN"/>
    <property type="match status" value="1"/>
</dbReference>
<dbReference type="PANTHER" id="PTHR44329">
    <property type="entry name" value="SERINE/THREONINE-PROTEIN KINASE TNNI3K-RELATED"/>
    <property type="match status" value="1"/>
</dbReference>
<dbReference type="PRINTS" id="PR00109">
    <property type="entry name" value="TYRKINASE"/>
</dbReference>
<organism evidence="6 7">
    <name type="scientific">Glomus cerebriforme</name>
    <dbReference type="NCBI Taxonomy" id="658196"/>
    <lineage>
        <taxon>Eukaryota</taxon>
        <taxon>Fungi</taxon>
        <taxon>Fungi incertae sedis</taxon>
        <taxon>Mucoromycota</taxon>
        <taxon>Glomeromycotina</taxon>
        <taxon>Glomeromycetes</taxon>
        <taxon>Glomerales</taxon>
        <taxon>Glomeraceae</taxon>
        <taxon>Glomus</taxon>
    </lineage>
</organism>
<evidence type="ECO:0000256" key="4">
    <source>
        <dbReference type="SAM" id="SignalP"/>
    </source>
</evidence>
<dbReference type="Proteomes" id="UP000265703">
    <property type="component" value="Unassembled WGS sequence"/>
</dbReference>
<comment type="caution">
    <text evidence="6">The sequence shown here is derived from an EMBL/GenBank/DDBJ whole genome shotgun (WGS) entry which is preliminary data.</text>
</comment>
<keyword evidence="1 3" id="KW-0547">Nucleotide-binding</keyword>
<dbReference type="AlphaFoldDB" id="A0A397SWZ4"/>
<protein>
    <submittedName>
        <fullName evidence="6">Kinase-like domain-containing protein</fullName>
    </submittedName>
</protein>
<dbReference type="Pfam" id="PF24681">
    <property type="entry name" value="Kelch_KLHDC2_KLHL20_DRC7"/>
    <property type="match status" value="1"/>
</dbReference>
<feature type="signal peptide" evidence="4">
    <location>
        <begin position="1"/>
        <end position="21"/>
    </location>
</feature>
<dbReference type="InterPro" id="IPR051681">
    <property type="entry name" value="Ser/Thr_Kinases-Pseudokinases"/>
</dbReference>
<dbReference type="PROSITE" id="PS00107">
    <property type="entry name" value="PROTEIN_KINASE_ATP"/>
    <property type="match status" value="1"/>
</dbReference>
<dbReference type="SUPFAM" id="SSF117281">
    <property type="entry name" value="Kelch motif"/>
    <property type="match status" value="1"/>
</dbReference>
<evidence type="ECO:0000259" key="5">
    <source>
        <dbReference type="PROSITE" id="PS50011"/>
    </source>
</evidence>
<dbReference type="SUPFAM" id="SSF50965">
    <property type="entry name" value="Galactose oxidase, central domain"/>
    <property type="match status" value="1"/>
</dbReference>
<feature type="domain" description="Protein kinase" evidence="5">
    <location>
        <begin position="426"/>
        <end position="690"/>
    </location>
</feature>
<dbReference type="InterPro" id="IPR017441">
    <property type="entry name" value="Protein_kinase_ATP_BS"/>
</dbReference>
<dbReference type="InterPro" id="IPR011009">
    <property type="entry name" value="Kinase-like_dom_sf"/>
</dbReference>
<dbReference type="GO" id="GO:0004672">
    <property type="term" value="F:protein kinase activity"/>
    <property type="evidence" value="ECO:0007669"/>
    <property type="project" value="InterPro"/>
</dbReference>